<dbReference type="AlphaFoldDB" id="A0A078RBP5"/>
<comment type="caution">
    <text evidence="1">The sequence shown here is derived from an EMBL/GenBank/DDBJ whole genome shotgun (WGS) entry which is preliminary data.</text>
</comment>
<protein>
    <submittedName>
        <fullName evidence="1">Uncharacterized protein</fullName>
    </submittedName>
</protein>
<evidence type="ECO:0000313" key="1">
    <source>
        <dbReference type="EMBL" id="KDS31392.1"/>
    </source>
</evidence>
<dbReference type="EMBL" id="JNHI01000009">
    <property type="protein sequence ID" value="KDS31392.1"/>
    <property type="molecule type" value="Genomic_DNA"/>
</dbReference>
<evidence type="ECO:0000313" key="2">
    <source>
        <dbReference type="Proteomes" id="UP000028134"/>
    </source>
</evidence>
<gene>
    <name evidence="1" type="ORF">M097_2040</name>
</gene>
<name>A0A078RBP5_PHOVU</name>
<dbReference type="RefSeq" id="WP_032945538.1">
    <property type="nucleotide sequence ID" value="NZ_JNHI01000009.1"/>
</dbReference>
<reference evidence="1 2" key="1">
    <citation type="submission" date="2014-04" db="EMBL/GenBank/DDBJ databases">
        <authorList>
            <person name="Sears C."/>
            <person name="Carroll K."/>
            <person name="Sack B.R."/>
            <person name="Qadri F."/>
            <person name="Myers L.L."/>
            <person name="Chung G.-T."/>
            <person name="Escheverria P."/>
            <person name="Fraser C.M."/>
            <person name="Sadzewicz L."/>
            <person name="Shefchek K.A."/>
            <person name="Tallon L."/>
            <person name="Das S.P."/>
            <person name="Daugherty S."/>
            <person name="Mongodin E.F."/>
        </authorList>
    </citation>
    <scope>NUCLEOTIDE SEQUENCE [LARGE SCALE GENOMIC DNA]</scope>
    <source>
        <strain evidence="2">3775 SL(B) 10 (iv)</strain>
    </source>
</reference>
<accession>A0A078RBP5</accession>
<dbReference type="Proteomes" id="UP000028134">
    <property type="component" value="Unassembled WGS sequence"/>
</dbReference>
<sequence length="232" mass="27577">MRKEIDNIFVDVRNAFRLLSRYQKRILNIVNYIREQTPYTDMWGSKNWYSDEIKNRRNSPDKEYAKLNVFKDMWGLDFLYGHFFEYYFGTTKIGKHTVEMSIFQISDDGYFISNDGNKHMTDVSSYASSEVSHSYIVFNVSVYTTKLSQLWLGDPNRPKESQKDFLTRFLESSKDTLITSTDKEHTILKKYEMQRFTSQSETDKVIADFAKIVNDNTGVKFFKENFYRNEIL</sequence>
<organism evidence="1 2">
    <name type="scientific">Phocaeicola vulgatus str. 3775 SL</name>
    <name type="common">B</name>
    <name type="synonym">iv</name>
    <dbReference type="NCBI Taxonomy" id="1339350"/>
    <lineage>
        <taxon>Bacteria</taxon>
        <taxon>Pseudomonadati</taxon>
        <taxon>Bacteroidota</taxon>
        <taxon>Bacteroidia</taxon>
        <taxon>Bacteroidales</taxon>
        <taxon>Bacteroidaceae</taxon>
        <taxon>Phocaeicola</taxon>
    </lineage>
</organism>
<dbReference type="PATRIC" id="fig|1339350.3.peg.1961"/>
<proteinExistence type="predicted"/>